<dbReference type="Proteomes" id="UP000249341">
    <property type="component" value="Unassembled WGS sequence"/>
</dbReference>
<dbReference type="InterPro" id="IPR036366">
    <property type="entry name" value="PGBDSf"/>
</dbReference>
<feature type="domain" description="Peptidoglycan binding-like" evidence="1">
    <location>
        <begin position="80"/>
        <end position="146"/>
    </location>
</feature>
<organism evidence="2 3">
    <name type="scientific">Actinoplanes lutulentus</name>
    <dbReference type="NCBI Taxonomy" id="1287878"/>
    <lineage>
        <taxon>Bacteria</taxon>
        <taxon>Bacillati</taxon>
        <taxon>Actinomycetota</taxon>
        <taxon>Actinomycetes</taxon>
        <taxon>Micromonosporales</taxon>
        <taxon>Micromonosporaceae</taxon>
        <taxon>Actinoplanes</taxon>
    </lineage>
</organism>
<accession>A0A327YVZ1</accession>
<gene>
    <name evidence="2" type="ORF">B0I29_13414</name>
</gene>
<feature type="domain" description="Peptidoglycan binding-like" evidence="1">
    <location>
        <begin position="20"/>
        <end position="71"/>
    </location>
</feature>
<name>A0A327YVZ1_9ACTN</name>
<sequence>MALALEPWPLLRIGDNVHPVPSLQYHLRARGHRVAVDGVFGAATDAAVRAFQIESGLVVDGVAGPRTWAALVVTIRPGDQGDAVRSLQEEFNYTELSGSPVDAPVVDGVFGPRTETHVRKWQQLLHDRAEPDVVVDGVVGLKTWQMVICRLG</sequence>
<keyword evidence="3" id="KW-1185">Reference proteome</keyword>
<dbReference type="Gene3D" id="1.10.101.10">
    <property type="entry name" value="PGBD-like superfamily/PGBD"/>
    <property type="match status" value="2"/>
</dbReference>
<evidence type="ECO:0000313" key="2">
    <source>
        <dbReference type="EMBL" id="RAK25404.1"/>
    </source>
</evidence>
<dbReference type="InterPro" id="IPR002477">
    <property type="entry name" value="Peptidoglycan-bd-like"/>
</dbReference>
<dbReference type="SUPFAM" id="SSF47090">
    <property type="entry name" value="PGBD-like"/>
    <property type="match status" value="2"/>
</dbReference>
<dbReference type="OrthoDB" id="5620138at2"/>
<keyword evidence="2" id="KW-0378">Hydrolase</keyword>
<dbReference type="InterPro" id="IPR036365">
    <property type="entry name" value="PGBD-like_sf"/>
</dbReference>
<dbReference type="AlphaFoldDB" id="A0A327YVZ1"/>
<proteinExistence type="predicted"/>
<evidence type="ECO:0000259" key="1">
    <source>
        <dbReference type="Pfam" id="PF01471"/>
    </source>
</evidence>
<evidence type="ECO:0000313" key="3">
    <source>
        <dbReference type="Proteomes" id="UP000249341"/>
    </source>
</evidence>
<reference evidence="2 3" key="1">
    <citation type="submission" date="2018-06" db="EMBL/GenBank/DDBJ databases">
        <title>Genomic Encyclopedia of Type Strains, Phase III (KMG-III): the genomes of soil and plant-associated and newly described type strains.</title>
        <authorList>
            <person name="Whitman W."/>
        </authorList>
    </citation>
    <scope>NUCLEOTIDE SEQUENCE [LARGE SCALE GENOMIC DNA]</scope>
    <source>
        <strain evidence="2 3">CGMCC 4.7090</strain>
    </source>
</reference>
<dbReference type="Pfam" id="PF01471">
    <property type="entry name" value="PG_binding_1"/>
    <property type="match status" value="2"/>
</dbReference>
<protein>
    <submittedName>
        <fullName evidence="2">Peptidoglycan hydrolase-like protein with peptidoglycan-binding domain</fullName>
    </submittedName>
</protein>
<dbReference type="EMBL" id="QLMJ01000034">
    <property type="protein sequence ID" value="RAK25404.1"/>
    <property type="molecule type" value="Genomic_DNA"/>
</dbReference>
<dbReference type="GO" id="GO:0016787">
    <property type="term" value="F:hydrolase activity"/>
    <property type="evidence" value="ECO:0007669"/>
    <property type="project" value="UniProtKB-KW"/>
</dbReference>
<comment type="caution">
    <text evidence="2">The sequence shown here is derived from an EMBL/GenBank/DDBJ whole genome shotgun (WGS) entry which is preliminary data.</text>
</comment>